<feature type="domain" description="PRMT5 TIM barrel" evidence="9">
    <location>
        <begin position="45"/>
        <end position="325"/>
    </location>
</feature>
<dbReference type="GO" id="GO:0016274">
    <property type="term" value="F:protein-arginine N-methyltransferase activity"/>
    <property type="evidence" value="ECO:0007669"/>
    <property type="project" value="InterPro"/>
</dbReference>
<dbReference type="CDD" id="cd02440">
    <property type="entry name" value="AdoMet_MTases"/>
    <property type="match status" value="1"/>
</dbReference>
<dbReference type="STRING" id="139825.A0A401H0T4"/>
<dbReference type="Pfam" id="PF17286">
    <property type="entry name" value="PRMT5_C"/>
    <property type="match status" value="1"/>
</dbReference>
<feature type="domain" description="PRMT5 arginine-N-methyltransferase" evidence="8">
    <location>
        <begin position="340"/>
        <end position="500"/>
    </location>
</feature>
<sequence>MNEPRRMFTFTSHLSHSDISQVSLRTDPATETPILHATAEARAKGYDAVCFPLTNDIWKMRWRDLCLLPPGDIQDKEALERRAETWRSKPAFMRDEVTITRIDEAEGVVVMMSDWLELDAPDDWVRHDSEIALQQELAYASYLNVHTAILPPPRHRAHLASYARTVNTCINAIPYIQLSIRIPIYNPMELQFQSTTTDLSTADTSSSLLSSTEPSTATWEMWDTIRSVCGYNPRLTLTLDMTPPMPSVLTVLGQWSAEPVRHIFLPASTFIANAKGYPVLPKGAQSFIRDILKLQPNVILSGTSTGRHERGGEAAYSQYVRHLEKTSPLVQAAQTSGTVENFAQGYQDYLQAPLQPLMDNLQSVTYNTFEQDPVKYKQYEQAIFSALSDWRSREKIVICVAGAGRGPLVARCVAALKRARRDAYIYAIEKNPNAYVTLQERRQREWGDKVQLVFGDMRSVEVPPVDILVSELLGSFGDNELSPECLDGAMRFLKADGISIPASYTAHIAPLSSSKLFHETRVGHEEKATETPYVVMFQAINILSGNGGGISGKCGPQVQECWEFEHPRRDVVLDERGLPFTNSHNIRSAQLTFHIPHAGVLHGLAGYFEAILYRNIGLSIHPDRMHHVSKDMLSWFPIFFPFKEPLYLPTNSELHVSIWRLTNERQVWYEWYAEAFLPMPGTSSAPRYSPMSDRLDSESTPILSPSPLVDAVDIPVIVEEADEVKSTAGATGGSGSSVDLIKIGQTSLHNPRGRSSWIGL</sequence>
<feature type="active site" description="Proton donor/acceptor" evidence="5">
    <location>
        <position position="471"/>
    </location>
</feature>
<evidence type="ECO:0000313" key="11">
    <source>
        <dbReference type="EMBL" id="GBE88024.1"/>
    </source>
</evidence>
<dbReference type="PROSITE" id="PS51678">
    <property type="entry name" value="SAM_MT_PRMT"/>
    <property type="match status" value="1"/>
</dbReference>
<organism evidence="11 12">
    <name type="scientific">Sparassis crispa</name>
    <dbReference type="NCBI Taxonomy" id="139825"/>
    <lineage>
        <taxon>Eukaryota</taxon>
        <taxon>Fungi</taxon>
        <taxon>Dikarya</taxon>
        <taxon>Basidiomycota</taxon>
        <taxon>Agaricomycotina</taxon>
        <taxon>Agaricomycetes</taxon>
        <taxon>Polyporales</taxon>
        <taxon>Sparassidaceae</taxon>
        <taxon>Sparassis</taxon>
    </lineage>
</organism>
<dbReference type="GO" id="GO:0032259">
    <property type="term" value="P:methylation"/>
    <property type="evidence" value="ECO:0007669"/>
    <property type="project" value="UniProtKB-KW"/>
</dbReference>
<dbReference type="InterPro" id="IPR035248">
    <property type="entry name" value="PRMT5_C"/>
</dbReference>
<keyword evidence="2 4" id="KW-0808">Transferase</keyword>
<dbReference type="OrthoDB" id="1368803at2759"/>
<feature type="binding site" evidence="6">
    <location>
        <begin position="456"/>
        <end position="457"/>
    </location>
    <ligand>
        <name>S-adenosyl-L-methionine</name>
        <dbReference type="ChEBI" id="CHEBI:59789"/>
    </ligand>
</feature>
<evidence type="ECO:0000256" key="1">
    <source>
        <dbReference type="ARBA" id="ARBA00022603"/>
    </source>
</evidence>
<feature type="binding site" evidence="6">
    <location>
        <begin position="375"/>
        <end position="376"/>
    </location>
    <ligand>
        <name>S-adenosyl-L-methionine</name>
        <dbReference type="ChEBI" id="CHEBI:59789"/>
    </ligand>
</feature>
<feature type="domain" description="PRMT5 oligomerisation" evidence="10">
    <location>
        <begin position="503"/>
        <end position="758"/>
    </location>
</feature>
<dbReference type="SUPFAM" id="SSF53335">
    <property type="entry name" value="S-adenosyl-L-methionine-dependent methyltransferases"/>
    <property type="match status" value="1"/>
</dbReference>
<evidence type="ECO:0000256" key="6">
    <source>
        <dbReference type="PIRSR" id="PIRSR015894-2"/>
    </source>
</evidence>
<accession>A0A401H0T4</accession>
<dbReference type="InterPro" id="IPR025799">
    <property type="entry name" value="Arg_MeTrfase"/>
</dbReference>
<dbReference type="GeneID" id="38784941"/>
<evidence type="ECO:0000256" key="4">
    <source>
        <dbReference type="PIRNR" id="PIRNR015894"/>
    </source>
</evidence>
<dbReference type="PANTHER" id="PTHR10738">
    <property type="entry name" value="PROTEIN ARGININE N-METHYLTRANSFERASE 5"/>
    <property type="match status" value="1"/>
</dbReference>
<reference evidence="11 12" key="1">
    <citation type="journal article" date="2018" name="Sci. Rep.">
        <title>Genome sequence of the cauliflower mushroom Sparassis crispa (Hanabiratake) and its association with beneficial usage.</title>
        <authorList>
            <person name="Kiyama R."/>
            <person name="Furutani Y."/>
            <person name="Kawaguchi K."/>
            <person name="Nakanishi T."/>
        </authorList>
    </citation>
    <scope>NUCLEOTIDE SEQUENCE [LARGE SCALE GENOMIC DNA]</scope>
</reference>
<dbReference type="Gene3D" id="3.40.50.150">
    <property type="entry name" value="Vaccinia Virus protein VP39"/>
    <property type="match status" value="1"/>
</dbReference>
<dbReference type="GO" id="GO:0005829">
    <property type="term" value="C:cytosol"/>
    <property type="evidence" value="ECO:0007669"/>
    <property type="project" value="TreeGrafter"/>
</dbReference>
<dbReference type="EMBL" id="BFAD01000012">
    <property type="protein sequence ID" value="GBE88024.1"/>
    <property type="molecule type" value="Genomic_DNA"/>
</dbReference>
<keyword evidence="3 4" id="KW-0949">S-adenosyl-L-methionine</keyword>
<dbReference type="Gene3D" id="3.20.20.150">
    <property type="entry name" value="Divalent-metal-dependent TIM barrel enzymes"/>
    <property type="match status" value="1"/>
</dbReference>
<evidence type="ECO:0000259" key="9">
    <source>
        <dbReference type="Pfam" id="PF17285"/>
    </source>
</evidence>
<name>A0A401H0T4_9APHY</name>
<dbReference type="PIRSF" id="PIRSF015894">
    <property type="entry name" value="Skb1_MeTrfase"/>
    <property type="match status" value="1"/>
</dbReference>
<evidence type="ECO:0000256" key="5">
    <source>
        <dbReference type="PIRSR" id="PIRSR015894-1"/>
    </source>
</evidence>
<dbReference type="Proteomes" id="UP000287166">
    <property type="component" value="Unassembled WGS sequence"/>
</dbReference>
<dbReference type="RefSeq" id="XP_027618937.1">
    <property type="nucleotide sequence ID" value="XM_027763136.1"/>
</dbReference>
<comment type="similarity">
    <text evidence="4">Belongs to the class I-like SAM-binding methyltransferase superfamily.</text>
</comment>
<proteinExistence type="inferred from homology"/>
<feature type="binding site" evidence="6">
    <location>
        <position position="366"/>
    </location>
    <ligand>
        <name>S-adenosyl-L-methionine</name>
        <dbReference type="ChEBI" id="CHEBI:59789"/>
    </ligand>
</feature>
<feature type="active site" description="Proton donor/acceptor" evidence="5">
    <location>
        <position position="480"/>
    </location>
</feature>
<comment type="caution">
    <text evidence="11">The sequence shown here is derived from an EMBL/GenBank/DDBJ whole genome shotgun (WGS) entry which is preliminary data.</text>
</comment>
<feature type="binding site" evidence="6">
    <location>
        <position position="429"/>
    </location>
    <ligand>
        <name>S-adenosyl-L-methionine</name>
        <dbReference type="ChEBI" id="CHEBI:59789"/>
    </ligand>
</feature>
<dbReference type="FunCoup" id="A0A401H0T4">
    <property type="interactions" value="774"/>
</dbReference>
<gene>
    <name evidence="11" type="ORF">SCP_1202520</name>
</gene>
<dbReference type="InterPro" id="IPR029063">
    <property type="entry name" value="SAM-dependent_MTases_sf"/>
</dbReference>
<feature type="site" description="Critical for specifying symmetric addition of methyl groups" evidence="7">
    <location>
        <position position="369"/>
    </location>
</feature>
<evidence type="ECO:0000313" key="12">
    <source>
        <dbReference type="Proteomes" id="UP000287166"/>
    </source>
</evidence>
<dbReference type="Pfam" id="PF17285">
    <property type="entry name" value="PRMT5_TIM"/>
    <property type="match status" value="1"/>
</dbReference>
<evidence type="ECO:0000256" key="2">
    <source>
        <dbReference type="ARBA" id="ARBA00022679"/>
    </source>
</evidence>
<protein>
    <recommendedName>
        <fullName evidence="4">Protein arginine N-methyltransferase</fullName>
    </recommendedName>
</protein>
<dbReference type="InParanoid" id="A0A401H0T4"/>
<dbReference type="InterPro" id="IPR007857">
    <property type="entry name" value="Arg_MeTrfase_PRMT5"/>
</dbReference>
<evidence type="ECO:0000256" key="7">
    <source>
        <dbReference type="PIRSR" id="PIRSR015894-3"/>
    </source>
</evidence>
<dbReference type="InterPro" id="IPR035247">
    <property type="entry name" value="PRMT5_TIM"/>
</dbReference>
<keyword evidence="1 4" id="KW-0489">Methyltransferase</keyword>
<evidence type="ECO:0000256" key="3">
    <source>
        <dbReference type="ARBA" id="ARBA00022691"/>
    </source>
</evidence>
<dbReference type="AlphaFoldDB" id="A0A401H0T4"/>
<keyword evidence="12" id="KW-1185">Reference proteome</keyword>
<dbReference type="InterPro" id="IPR035075">
    <property type="entry name" value="PRMT5"/>
</dbReference>
<dbReference type="Pfam" id="PF05185">
    <property type="entry name" value="PRMT5"/>
    <property type="match status" value="1"/>
</dbReference>
<dbReference type="Gene3D" id="2.70.160.11">
    <property type="entry name" value="Hnrnp arginine n-methyltransferase1"/>
    <property type="match status" value="1"/>
</dbReference>
<dbReference type="PANTHER" id="PTHR10738:SF0">
    <property type="entry name" value="PROTEIN ARGININE N-METHYLTRANSFERASE 5"/>
    <property type="match status" value="1"/>
</dbReference>
<dbReference type="GO" id="GO:0005634">
    <property type="term" value="C:nucleus"/>
    <property type="evidence" value="ECO:0007669"/>
    <property type="project" value="TreeGrafter"/>
</dbReference>
<evidence type="ECO:0000259" key="8">
    <source>
        <dbReference type="Pfam" id="PF05185"/>
    </source>
</evidence>
<dbReference type="GO" id="GO:0006355">
    <property type="term" value="P:regulation of DNA-templated transcription"/>
    <property type="evidence" value="ECO:0007669"/>
    <property type="project" value="TreeGrafter"/>
</dbReference>
<dbReference type="FunFam" id="2.70.160.11:FF:000020">
    <property type="entry name" value="Protein arginine N-methyltransferase"/>
    <property type="match status" value="1"/>
</dbReference>
<evidence type="ECO:0000259" key="10">
    <source>
        <dbReference type="Pfam" id="PF17286"/>
    </source>
</evidence>